<accession>A0A858WJ37</accession>
<dbReference type="EMBL" id="MT161385">
    <property type="protein sequence ID" value="QJI53012.1"/>
    <property type="molecule type" value="Genomic_DNA"/>
</dbReference>
<evidence type="ECO:0008006" key="3">
    <source>
        <dbReference type="Google" id="ProtNLM"/>
    </source>
</evidence>
<sequence>MSSSLHPNDLQFAVARIPKDIRKMMMSHQIYLGGGFIRETIAGSKPNDIDLFGASTDVLDLAAQVLCDQREGRIVRTENATTVISGTRMPVQFIRRWLFNVPGEVIDSFDFTVCQAVIWHAGGQWFSTIADDFYRDLAARRLVYTHPQRNEDAGGSLLRVRKFIARGYSIQAYSLAGVVARLVMAVRQDSKLADDEIGLTKVMTGLLREVDPLIVVDGTDVVDEHQQLSEEQGN</sequence>
<protein>
    <recommendedName>
        <fullName evidence="3">Poly A polymerase head domain-containing protein</fullName>
    </recommendedName>
</protein>
<keyword evidence="2" id="KW-1185">Reference proteome</keyword>
<evidence type="ECO:0000313" key="2">
    <source>
        <dbReference type="Proteomes" id="UP000671952"/>
    </source>
</evidence>
<proteinExistence type="predicted"/>
<dbReference type="Proteomes" id="UP000671952">
    <property type="component" value="Segment"/>
</dbReference>
<dbReference type="Pfam" id="PF26128">
    <property type="entry name" value="Gad2"/>
    <property type="match status" value="1"/>
</dbReference>
<reference evidence="1" key="1">
    <citation type="submission" date="2020-03" db="EMBL/GenBank/DDBJ databases">
        <title>Development of an integrated pest management strategy to control Xanthomonas campestris pv. campestris by using bacteriophages.</title>
        <authorList>
            <person name="Holtappels D."/>
            <person name="Rombouts S."/>
            <person name="Lavigne R."/>
            <person name="Wagemans J."/>
        </authorList>
    </citation>
    <scope>NUCLEOTIDE SEQUENCE</scope>
</reference>
<name>A0A858WJ37_9CAUD</name>
<gene>
    <name evidence="1" type="ORF">XccvBFoX4_gp58c</name>
</gene>
<organism evidence="1 2">
    <name type="scientific">Xanthomonas phage FoX4</name>
    <dbReference type="NCBI Taxonomy" id="2723900"/>
    <lineage>
        <taxon>Viruses</taxon>
        <taxon>Duplodnaviria</taxon>
        <taxon>Heunggongvirae</taxon>
        <taxon>Uroviricota</taxon>
        <taxon>Caudoviricetes</taxon>
        <taxon>Foxquatrovirus</taxon>
        <taxon>Foxquatrovirus fox4</taxon>
    </lineage>
</organism>
<evidence type="ECO:0000313" key="1">
    <source>
        <dbReference type="EMBL" id="QJI53012.1"/>
    </source>
</evidence>